<organism evidence="1 2">
    <name type="scientific">Pandoravirus japonicus</name>
    <dbReference type="NCBI Taxonomy" id="2823154"/>
    <lineage>
        <taxon>Viruses</taxon>
        <taxon>Pandoravirus</taxon>
    </lineage>
</organism>
<evidence type="ECO:0000313" key="1">
    <source>
        <dbReference type="EMBL" id="BCU02950.1"/>
    </source>
</evidence>
<name>A0A811BNT1_9VIRU</name>
<dbReference type="EMBL" id="LC625835">
    <property type="protein sequence ID" value="BCU02950.1"/>
    <property type="molecule type" value="Genomic_DNA"/>
</dbReference>
<sequence length="70" mass="7624">MGRGWNPRRAKACGLGPLPQPEFGPTLCFLYLEKKMRVNLGNDSCVPCRSAPPVAVRAAQRNSGTHSSRN</sequence>
<protein>
    <submittedName>
        <fullName evidence="1">Uncharacterized protein</fullName>
    </submittedName>
</protein>
<accession>A0A811BNT1</accession>
<dbReference type="Proteomes" id="UP001253637">
    <property type="component" value="Segment"/>
</dbReference>
<reference evidence="1" key="1">
    <citation type="submission" date="2021-04" db="EMBL/GenBank/DDBJ databases">
        <title>Draft Genome Sequence of Pandoravirus japonicus, Isolated from the Sabaishi River of Niigata, Japan.</title>
        <authorList>
            <person name="Hosokawa N."/>
            <person name="Takahashi H."/>
            <person name="Aoki K."/>
            <person name="Takemura M."/>
        </authorList>
    </citation>
    <scope>NUCLEOTIDE SEQUENCE</scope>
</reference>
<evidence type="ECO:0000313" key="2">
    <source>
        <dbReference type="Proteomes" id="UP001253637"/>
    </source>
</evidence>
<proteinExistence type="predicted"/>